<dbReference type="RefSeq" id="WP_096798748.1">
    <property type="nucleotide sequence ID" value="NZ_CP023564.1"/>
</dbReference>
<dbReference type="InterPro" id="IPR051678">
    <property type="entry name" value="AGP_Transferase"/>
</dbReference>
<evidence type="ECO:0000313" key="3">
    <source>
        <dbReference type="Proteomes" id="UP000217889"/>
    </source>
</evidence>
<accession>A0A291GVP4</accession>
<name>A0A291GVP4_9MICO</name>
<dbReference type="KEGG" id="bgg:CFK41_05435"/>
<evidence type="ECO:0000259" key="1">
    <source>
        <dbReference type="Pfam" id="PF01636"/>
    </source>
</evidence>
<protein>
    <submittedName>
        <fullName evidence="2">Aminoglycoside phosphotransferase</fullName>
    </submittedName>
</protein>
<dbReference type="CDD" id="cd05152">
    <property type="entry name" value="MPH2"/>
    <property type="match status" value="1"/>
</dbReference>
<dbReference type="Gene3D" id="3.90.1200.10">
    <property type="match status" value="1"/>
</dbReference>
<proteinExistence type="predicted"/>
<feature type="domain" description="Aminoglycoside phosphotransferase" evidence="1">
    <location>
        <begin position="38"/>
        <end position="268"/>
    </location>
</feature>
<dbReference type="InterPro" id="IPR011009">
    <property type="entry name" value="Kinase-like_dom_sf"/>
</dbReference>
<reference evidence="2 3" key="1">
    <citation type="journal article" date="2014" name="Int. J. Syst. Evol. Microbiol.">
        <title>Brachybacterium ginsengisoli sp. nov., isolated from soil of a ginseng field.</title>
        <authorList>
            <person name="Hoang V.A."/>
            <person name="Kim Y.J."/>
            <person name="Nguyen N.L."/>
            <person name="Yang D.C."/>
        </authorList>
    </citation>
    <scope>NUCLEOTIDE SEQUENCE [LARGE SCALE GENOMIC DNA]</scope>
    <source>
        <strain evidence="2 3">DCY80</strain>
    </source>
</reference>
<dbReference type="Gene3D" id="3.30.200.20">
    <property type="entry name" value="Phosphorylase Kinase, domain 1"/>
    <property type="match status" value="1"/>
</dbReference>
<dbReference type="Proteomes" id="UP000217889">
    <property type="component" value="Chromosome"/>
</dbReference>
<dbReference type="Pfam" id="PF01636">
    <property type="entry name" value="APH"/>
    <property type="match status" value="1"/>
</dbReference>
<keyword evidence="3" id="KW-1185">Reference proteome</keyword>
<dbReference type="AlphaFoldDB" id="A0A291GVP4"/>
<dbReference type="PANTHER" id="PTHR21310">
    <property type="entry name" value="AMINOGLYCOSIDE PHOSPHOTRANSFERASE-RELATED-RELATED"/>
    <property type="match status" value="1"/>
</dbReference>
<dbReference type="EMBL" id="CP023564">
    <property type="protein sequence ID" value="ATG54279.1"/>
    <property type="molecule type" value="Genomic_DNA"/>
</dbReference>
<keyword evidence="2" id="KW-0808">Transferase</keyword>
<dbReference type="OrthoDB" id="3806873at2"/>
<dbReference type="InterPro" id="IPR002575">
    <property type="entry name" value="Aminoglycoside_PTrfase"/>
</dbReference>
<dbReference type="SUPFAM" id="SSF56112">
    <property type="entry name" value="Protein kinase-like (PK-like)"/>
    <property type="match status" value="1"/>
</dbReference>
<gene>
    <name evidence="2" type="ORF">CFK41_05435</name>
</gene>
<dbReference type="GO" id="GO:0016740">
    <property type="term" value="F:transferase activity"/>
    <property type="evidence" value="ECO:0007669"/>
    <property type="project" value="UniProtKB-KW"/>
</dbReference>
<organism evidence="2 3">
    <name type="scientific">Brachybacterium ginsengisoli</name>
    <dbReference type="NCBI Taxonomy" id="1331682"/>
    <lineage>
        <taxon>Bacteria</taxon>
        <taxon>Bacillati</taxon>
        <taxon>Actinomycetota</taxon>
        <taxon>Actinomycetes</taxon>
        <taxon>Micrococcales</taxon>
        <taxon>Dermabacteraceae</taxon>
        <taxon>Brachybacterium</taxon>
    </lineage>
</organism>
<sequence>MTADAASSPPDDLEDLLALAAAHGLDLVGSTLRTEEVGLDFRVAIAGATDGSRWVLRIPRRAEVLERAAVEGELLRTISPLLEIAVPDWRIRTTELIAYPLLPGSPGLTVRADGTVDWHVDMSSPAYAVSLGTAVARLHAIDAEVAAATGIEVRSPAQVREVWARDLARVAASFSIAPELRSRWEAWIADDDLWPRHTVLTHGELYPGHTLVEADEISAIIDWTTASIGDPAKDLMFHQVSAPPEMFDLALRTYVAEGGTAWPRLAEHCTEMFSAGAIGYGIYALETGEAAHREAAAAELDPSAAG</sequence>
<evidence type="ECO:0000313" key="2">
    <source>
        <dbReference type="EMBL" id="ATG54279.1"/>
    </source>
</evidence>
<dbReference type="PANTHER" id="PTHR21310:SF15">
    <property type="entry name" value="AMINOGLYCOSIDE PHOSPHOTRANSFERASE DOMAIN-CONTAINING PROTEIN"/>
    <property type="match status" value="1"/>
</dbReference>